<keyword evidence="10" id="KW-1185">Reference proteome</keyword>
<keyword evidence="3" id="KW-0378">Hydrolase</keyword>
<keyword evidence="4 7" id="KW-0106">Calcium</keyword>
<dbReference type="Gene3D" id="3.60.21.10">
    <property type="match status" value="2"/>
</dbReference>
<dbReference type="SMART" id="SM00335">
    <property type="entry name" value="ANX"/>
    <property type="match status" value="3"/>
</dbReference>
<evidence type="ECO:0000256" key="1">
    <source>
        <dbReference type="ARBA" id="ARBA00022729"/>
    </source>
</evidence>
<comment type="domain">
    <text evidence="7">A pair of annexin repeats may form one binding site for calcium and phospholipid.</text>
</comment>
<dbReference type="GO" id="GO:0005509">
    <property type="term" value="F:calcium ion binding"/>
    <property type="evidence" value="ECO:0007669"/>
    <property type="project" value="InterPro"/>
</dbReference>
<sequence>MYSEDLDKRLSSELNGNLKRAVLLWMLDPVRREATIVGQALRGTIVNLRIATEVLCSRTPSQIQQLKPVYRSMFGAYVENDIKRQASGDHKKLMHAYVVTPRHEGPEVDGMMVDSDAKALFKAGEKWLGTDEKTFIRIFSERSRAHLAAVNSAYRNTYGKPLTKAIKKKTSGNFMFALLTILRCADNPGKYFAKALHKAIKGWGPWGKDGTTLARIIVTRAEMDMQYIKAEYIKKHGNPLDDTVHSATLDVNSVVSNLNNYMLVCPVLMLFRDLNIWQRLMGHLAFLVIGDWGREGFYNQSEVAFQGSFTKNYTSKSLQKPWYSVLGNHDYRGDAKAQLNPILRKIDSRWLCFSMQDLELALRESNANWKIVVGHHTIRSVSHHGDTPELIDQLLPMLEANNVDFYMNGHDHCLEHINCFDSRIQYLTSGAGSKAWRHDDKKHNHCEVHYFYDGQGFMSVQLNRTDASMVFYDVFGERRYQWNASRQLHSVM</sequence>
<dbReference type="GO" id="GO:0005544">
    <property type="term" value="F:calcium-dependent phospholipid binding"/>
    <property type="evidence" value="ECO:0007669"/>
    <property type="project" value="UniProtKB-KW"/>
</dbReference>
<dbReference type="Pfam" id="PF00191">
    <property type="entry name" value="Annexin"/>
    <property type="match status" value="3"/>
</dbReference>
<dbReference type="Gene3D" id="1.10.220.10">
    <property type="entry name" value="Annexin"/>
    <property type="match status" value="3"/>
</dbReference>
<dbReference type="FunFam" id="1.10.220.10:FF:000002">
    <property type="entry name" value="Annexin"/>
    <property type="match status" value="1"/>
</dbReference>
<dbReference type="InterPro" id="IPR001464">
    <property type="entry name" value="Annexin"/>
</dbReference>
<evidence type="ECO:0000256" key="3">
    <source>
        <dbReference type="ARBA" id="ARBA00022801"/>
    </source>
</evidence>
<dbReference type="EMBL" id="BJWL01000029">
    <property type="protein sequence ID" value="GFZ21300.1"/>
    <property type="molecule type" value="Genomic_DNA"/>
</dbReference>
<dbReference type="InterPro" id="IPR029052">
    <property type="entry name" value="Metallo-depent_PP-like"/>
</dbReference>
<evidence type="ECO:0000256" key="2">
    <source>
        <dbReference type="ARBA" id="ARBA00022737"/>
    </source>
</evidence>
<accession>A0A7J0HDU2</accession>
<keyword evidence="6 7" id="KW-0111">Calcium/phospholipid-binding</keyword>
<evidence type="ECO:0000256" key="5">
    <source>
        <dbReference type="ARBA" id="ARBA00023216"/>
    </source>
</evidence>
<dbReference type="SUPFAM" id="SSF47874">
    <property type="entry name" value="Annexin"/>
    <property type="match status" value="1"/>
</dbReference>
<dbReference type="PANTHER" id="PTHR10161:SF14">
    <property type="entry name" value="TARTRATE-RESISTANT ACID PHOSPHATASE TYPE 5"/>
    <property type="match status" value="1"/>
</dbReference>
<evidence type="ECO:0000256" key="6">
    <source>
        <dbReference type="ARBA" id="ARBA00023302"/>
    </source>
</evidence>
<evidence type="ECO:0000313" key="10">
    <source>
        <dbReference type="Proteomes" id="UP000585474"/>
    </source>
</evidence>
<dbReference type="OrthoDB" id="37886at2759"/>
<dbReference type="AlphaFoldDB" id="A0A7J0HDU2"/>
<proteinExistence type="inferred from homology"/>
<dbReference type="InterPro" id="IPR004843">
    <property type="entry name" value="Calcineurin-like_PHP"/>
</dbReference>
<dbReference type="Proteomes" id="UP000585474">
    <property type="component" value="Unassembled WGS sequence"/>
</dbReference>
<dbReference type="InterPro" id="IPR037104">
    <property type="entry name" value="Annexin_sf"/>
</dbReference>
<evidence type="ECO:0000259" key="8">
    <source>
        <dbReference type="Pfam" id="PF00149"/>
    </source>
</evidence>
<dbReference type="SUPFAM" id="SSF56300">
    <property type="entry name" value="Metallo-dependent phosphatases"/>
    <property type="match status" value="1"/>
</dbReference>
<keyword evidence="1" id="KW-0732">Signal</keyword>
<evidence type="ECO:0000256" key="4">
    <source>
        <dbReference type="ARBA" id="ARBA00022837"/>
    </source>
</evidence>
<organism evidence="9 10">
    <name type="scientific">Actinidia rufa</name>
    <dbReference type="NCBI Taxonomy" id="165716"/>
    <lineage>
        <taxon>Eukaryota</taxon>
        <taxon>Viridiplantae</taxon>
        <taxon>Streptophyta</taxon>
        <taxon>Embryophyta</taxon>
        <taxon>Tracheophyta</taxon>
        <taxon>Spermatophyta</taxon>
        <taxon>Magnoliopsida</taxon>
        <taxon>eudicotyledons</taxon>
        <taxon>Gunneridae</taxon>
        <taxon>Pentapetalae</taxon>
        <taxon>asterids</taxon>
        <taxon>Ericales</taxon>
        <taxon>Actinidiaceae</taxon>
        <taxon>Actinidia</taxon>
    </lineage>
</organism>
<dbReference type="PANTHER" id="PTHR10161">
    <property type="entry name" value="TARTRATE-RESISTANT ACID PHOSPHATASE TYPE 5"/>
    <property type="match status" value="1"/>
</dbReference>
<keyword evidence="5 7" id="KW-0041">Annexin</keyword>
<dbReference type="PROSITE" id="PS51897">
    <property type="entry name" value="ANNEXIN_2"/>
    <property type="match status" value="3"/>
</dbReference>
<feature type="domain" description="Calcineurin-like phosphoesterase" evidence="8">
    <location>
        <begin position="282"/>
        <end position="413"/>
    </location>
</feature>
<evidence type="ECO:0000256" key="7">
    <source>
        <dbReference type="RuleBase" id="RU003540"/>
    </source>
</evidence>
<dbReference type="InterPro" id="IPR051558">
    <property type="entry name" value="Metallophosphoesterase_PAP"/>
</dbReference>
<gene>
    <name evidence="9" type="ORF">Acr_29g0004620</name>
</gene>
<dbReference type="InterPro" id="IPR018502">
    <property type="entry name" value="Annexin_repeat"/>
</dbReference>
<evidence type="ECO:0000313" key="9">
    <source>
        <dbReference type="EMBL" id="GFZ21300.1"/>
    </source>
</evidence>
<dbReference type="GO" id="GO:0006950">
    <property type="term" value="P:response to stress"/>
    <property type="evidence" value="ECO:0007669"/>
    <property type="project" value="UniProtKB-ARBA"/>
</dbReference>
<comment type="similarity">
    <text evidence="7">Belongs to the annexin family.</text>
</comment>
<keyword evidence="2 7" id="KW-0677">Repeat</keyword>
<protein>
    <recommendedName>
        <fullName evidence="7">Annexin</fullName>
    </recommendedName>
</protein>
<name>A0A7J0HDU2_9ERIC</name>
<dbReference type="InterPro" id="IPR018252">
    <property type="entry name" value="Annexin_repeat_CS"/>
</dbReference>
<comment type="caution">
    <text evidence="9">The sequence shown here is derived from an EMBL/GenBank/DDBJ whole genome shotgun (WGS) entry which is preliminary data.</text>
</comment>
<dbReference type="PROSITE" id="PS00223">
    <property type="entry name" value="ANNEXIN_1"/>
    <property type="match status" value="1"/>
</dbReference>
<reference evidence="9 10" key="1">
    <citation type="submission" date="2019-07" db="EMBL/GenBank/DDBJ databases">
        <title>De Novo Assembly of kiwifruit Actinidia rufa.</title>
        <authorList>
            <person name="Sugita-Konishi S."/>
            <person name="Sato K."/>
            <person name="Mori E."/>
            <person name="Abe Y."/>
            <person name="Kisaki G."/>
            <person name="Hamano K."/>
            <person name="Suezawa K."/>
            <person name="Otani M."/>
            <person name="Fukuda T."/>
            <person name="Manabe T."/>
            <person name="Gomi K."/>
            <person name="Tabuchi M."/>
            <person name="Akimitsu K."/>
            <person name="Kataoka I."/>
        </authorList>
    </citation>
    <scope>NUCLEOTIDE SEQUENCE [LARGE SCALE GENOMIC DNA]</scope>
    <source>
        <strain evidence="10">cv. Fuchu</strain>
    </source>
</reference>
<dbReference type="GO" id="GO:0016787">
    <property type="term" value="F:hydrolase activity"/>
    <property type="evidence" value="ECO:0007669"/>
    <property type="project" value="UniProtKB-KW"/>
</dbReference>
<dbReference type="PRINTS" id="PR00196">
    <property type="entry name" value="ANNEXIN"/>
</dbReference>
<dbReference type="Pfam" id="PF00149">
    <property type="entry name" value="Metallophos"/>
    <property type="match status" value="1"/>
</dbReference>